<organism evidence="2 3">
    <name type="scientific">Athelia psychrophila</name>
    <dbReference type="NCBI Taxonomy" id="1759441"/>
    <lineage>
        <taxon>Eukaryota</taxon>
        <taxon>Fungi</taxon>
        <taxon>Dikarya</taxon>
        <taxon>Basidiomycota</taxon>
        <taxon>Agaricomycotina</taxon>
        <taxon>Agaricomycetes</taxon>
        <taxon>Agaricomycetidae</taxon>
        <taxon>Atheliales</taxon>
        <taxon>Atheliaceae</taxon>
        <taxon>Athelia</taxon>
    </lineage>
</organism>
<feature type="region of interest" description="Disordered" evidence="1">
    <location>
        <begin position="1"/>
        <end position="33"/>
    </location>
</feature>
<dbReference type="AlphaFoldDB" id="A0A166HD53"/>
<dbReference type="Proteomes" id="UP000076532">
    <property type="component" value="Unassembled WGS sequence"/>
</dbReference>
<name>A0A166HD53_9AGAM</name>
<evidence type="ECO:0000313" key="2">
    <source>
        <dbReference type="EMBL" id="KZP18733.1"/>
    </source>
</evidence>
<evidence type="ECO:0000313" key="3">
    <source>
        <dbReference type="Proteomes" id="UP000076532"/>
    </source>
</evidence>
<protein>
    <submittedName>
        <fullName evidence="2">Uncharacterized protein</fullName>
    </submittedName>
</protein>
<gene>
    <name evidence="2" type="ORF">FIBSPDRAFT_893318</name>
</gene>
<dbReference type="OrthoDB" id="2960909at2759"/>
<keyword evidence="3" id="KW-1185">Reference proteome</keyword>
<reference evidence="2 3" key="1">
    <citation type="journal article" date="2016" name="Mol. Biol. Evol.">
        <title>Comparative Genomics of Early-Diverging Mushroom-Forming Fungi Provides Insights into the Origins of Lignocellulose Decay Capabilities.</title>
        <authorList>
            <person name="Nagy L.G."/>
            <person name="Riley R."/>
            <person name="Tritt A."/>
            <person name="Adam C."/>
            <person name="Daum C."/>
            <person name="Floudas D."/>
            <person name="Sun H."/>
            <person name="Yadav J.S."/>
            <person name="Pangilinan J."/>
            <person name="Larsson K.H."/>
            <person name="Matsuura K."/>
            <person name="Barry K."/>
            <person name="Labutti K."/>
            <person name="Kuo R."/>
            <person name="Ohm R.A."/>
            <person name="Bhattacharya S.S."/>
            <person name="Shirouzu T."/>
            <person name="Yoshinaga Y."/>
            <person name="Martin F.M."/>
            <person name="Grigoriev I.V."/>
            <person name="Hibbett D.S."/>
        </authorList>
    </citation>
    <scope>NUCLEOTIDE SEQUENCE [LARGE SCALE GENOMIC DNA]</scope>
    <source>
        <strain evidence="2 3">CBS 109695</strain>
    </source>
</reference>
<sequence>MLDATGDKDKDRDYVDAPAEAPAPKKKRAPAKPKASAAAAAALVGHCSLSKKDFGDRIKSCLKLEKYEIQPMHFRMTMDAPFFRAFFGTNGIVIAPSTFDETTEIVVATLTNAQAGAVFGVSKIKNGNRYQSYDLAKMVVIFYPKTSQAEAWLTV</sequence>
<accession>A0A166HD53</accession>
<proteinExistence type="predicted"/>
<dbReference type="EMBL" id="KV417570">
    <property type="protein sequence ID" value="KZP18733.1"/>
    <property type="molecule type" value="Genomic_DNA"/>
</dbReference>
<feature type="compositionally biased region" description="Basic and acidic residues" evidence="1">
    <location>
        <begin position="1"/>
        <end position="15"/>
    </location>
</feature>
<dbReference type="STRING" id="436010.A0A166HD53"/>
<evidence type="ECO:0000256" key="1">
    <source>
        <dbReference type="SAM" id="MobiDB-lite"/>
    </source>
</evidence>